<dbReference type="InterPro" id="IPR016621">
    <property type="entry name" value="UCP014543"/>
</dbReference>
<dbReference type="AlphaFoldDB" id="A0AAE3DU94"/>
<accession>A0AAE3DU94</accession>
<sequence>MGMLLAYELEKGTERELKSLAAALGHQVKMVSSSNYGEPLGYVAGITGFKKTNAKDTGEKIGSEMLIFCGLDSEAMDALLAALKERKLRIPLKAVVTPYNIQWSSRMLYEELKKEHESMTAMKNSPR</sequence>
<evidence type="ECO:0000313" key="1">
    <source>
        <dbReference type="EMBL" id="MCC2190568.1"/>
    </source>
</evidence>
<gene>
    <name evidence="1" type="ORF">LKD71_12300</name>
</gene>
<dbReference type="RefSeq" id="WP_227615639.1">
    <property type="nucleotide sequence ID" value="NZ_JAJEPR010000022.1"/>
</dbReference>
<proteinExistence type="predicted"/>
<evidence type="ECO:0000313" key="2">
    <source>
        <dbReference type="Proteomes" id="UP001197875"/>
    </source>
</evidence>
<dbReference type="EMBL" id="JAJEPR010000022">
    <property type="protein sequence ID" value="MCC2190568.1"/>
    <property type="molecule type" value="Genomic_DNA"/>
</dbReference>
<dbReference type="Proteomes" id="UP001197875">
    <property type="component" value="Unassembled WGS sequence"/>
</dbReference>
<comment type="caution">
    <text evidence="1">The sequence shown here is derived from an EMBL/GenBank/DDBJ whole genome shotgun (WGS) entry which is preliminary data.</text>
</comment>
<keyword evidence="2" id="KW-1185">Reference proteome</keyword>
<name>A0AAE3DU94_9FIRM</name>
<protein>
    <submittedName>
        <fullName evidence="1">DUF3783 domain-containing protein</fullName>
    </submittedName>
</protein>
<organism evidence="1 2">
    <name type="scientific">Fusicatenibacter faecihominis</name>
    <dbReference type="NCBI Taxonomy" id="2881276"/>
    <lineage>
        <taxon>Bacteria</taxon>
        <taxon>Bacillati</taxon>
        <taxon>Bacillota</taxon>
        <taxon>Clostridia</taxon>
        <taxon>Lachnospirales</taxon>
        <taxon>Lachnospiraceae</taxon>
        <taxon>Fusicatenibacter</taxon>
    </lineage>
</organism>
<dbReference type="Pfam" id="PF12646">
    <property type="entry name" value="DUF3783"/>
    <property type="match status" value="1"/>
</dbReference>
<reference evidence="1 2" key="1">
    <citation type="submission" date="2021-10" db="EMBL/GenBank/DDBJ databases">
        <title>Anaerobic single-cell dispensing facilitates the cultivation of human gut bacteria.</title>
        <authorList>
            <person name="Afrizal A."/>
        </authorList>
    </citation>
    <scope>NUCLEOTIDE SEQUENCE [LARGE SCALE GENOMIC DNA]</scope>
    <source>
        <strain evidence="1 2">CLA-AA-H277</strain>
    </source>
</reference>